<evidence type="ECO:0000256" key="2">
    <source>
        <dbReference type="SAM" id="SignalP"/>
    </source>
</evidence>
<gene>
    <name evidence="3" type="ORF">CLF_112240</name>
</gene>
<evidence type="ECO:0000256" key="1">
    <source>
        <dbReference type="SAM" id="MobiDB-lite"/>
    </source>
</evidence>
<dbReference type="EMBL" id="DF144562">
    <property type="protein sequence ID" value="GAA57146.1"/>
    <property type="molecule type" value="Genomic_DNA"/>
</dbReference>
<proteinExistence type="predicted"/>
<feature type="region of interest" description="Disordered" evidence="1">
    <location>
        <begin position="699"/>
        <end position="736"/>
    </location>
</feature>
<feature type="chain" id="PRO_5003506487" description="ATP-binding cassette transporter" evidence="2">
    <location>
        <begin position="19"/>
        <end position="736"/>
    </location>
</feature>
<reference evidence="3" key="1">
    <citation type="journal article" date="2011" name="Genome Biol.">
        <title>The draft genome of the carcinogenic human liver fluke Clonorchis sinensis.</title>
        <authorList>
            <person name="Wang X."/>
            <person name="Chen W."/>
            <person name="Huang Y."/>
            <person name="Sun J."/>
            <person name="Men J."/>
            <person name="Liu H."/>
            <person name="Luo F."/>
            <person name="Guo L."/>
            <person name="Lv X."/>
            <person name="Deng C."/>
            <person name="Zhou C."/>
            <person name="Fan Y."/>
            <person name="Li X."/>
            <person name="Huang L."/>
            <person name="Hu Y."/>
            <person name="Liang C."/>
            <person name="Hu X."/>
            <person name="Xu J."/>
            <person name="Yu X."/>
        </authorList>
    </citation>
    <scope>NUCLEOTIDE SEQUENCE [LARGE SCALE GENOMIC DNA]</scope>
    <source>
        <strain evidence="3">Henan</strain>
    </source>
</reference>
<evidence type="ECO:0008006" key="5">
    <source>
        <dbReference type="Google" id="ProtNLM"/>
    </source>
</evidence>
<organism evidence="3 4">
    <name type="scientific">Clonorchis sinensis</name>
    <name type="common">Chinese liver fluke</name>
    <dbReference type="NCBI Taxonomy" id="79923"/>
    <lineage>
        <taxon>Eukaryota</taxon>
        <taxon>Metazoa</taxon>
        <taxon>Spiralia</taxon>
        <taxon>Lophotrochozoa</taxon>
        <taxon>Platyhelminthes</taxon>
        <taxon>Trematoda</taxon>
        <taxon>Digenea</taxon>
        <taxon>Opisthorchiida</taxon>
        <taxon>Opisthorchiata</taxon>
        <taxon>Opisthorchiidae</taxon>
        <taxon>Clonorchis</taxon>
    </lineage>
</organism>
<feature type="signal peptide" evidence="2">
    <location>
        <begin position="1"/>
        <end position="18"/>
    </location>
</feature>
<accession>G7YW16</accession>
<protein>
    <recommendedName>
        <fullName evidence="5">ATP-binding cassette transporter</fullName>
    </recommendedName>
</protein>
<evidence type="ECO:0000313" key="3">
    <source>
        <dbReference type="EMBL" id="GAA57146.1"/>
    </source>
</evidence>
<feature type="compositionally biased region" description="Basic and acidic residues" evidence="1">
    <location>
        <begin position="705"/>
        <end position="718"/>
    </location>
</feature>
<keyword evidence="2" id="KW-0732">Signal</keyword>
<evidence type="ECO:0000313" key="4">
    <source>
        <dbReference type="Proteomes" id="UP000008909"/>
    </source>
</evidence>
<keyword evidence="4" id="KW-1185">Reference proteome</keyword>
<reference key="2">
    <citation type="submission" date="2011-10" db="EMBL/GenBank/DDBJ databases">
        <title>The genome and transcriptome sequence of Clonorchis sinensis provide insights into the carcinogenic liver fluke.</title>
        <authorList>
            <person name="Wang X."/>
            <person name="Huang Y."/>
            <person name="Chen W."/>
            <person name="Liu H."/>
            <person name="Guo L."/>
            <person name="Chen Y."/>
            <person name="Luo F."/>
            <person name="Zhou W."/>
            <person name="Sun J."/>
            <person name="Mao Q."/>
            <person name="Liang P."/>
            <person name="Zhou C."/>
            <person name="Tian Y."/>
            <person name="Men J."/>
            <person name="Lv X."/>
            <person name="Huang L."/>
            <person name="Zhou J."/>
            <person name="Hu Y."/>
            <person name="Li R."/>
            <person name="Zhang F."/>
            <person name="Lei H."/>
            <person name="Li X."/>
            <person name="Hu X."/>
            <person name="Liang C."/>
            <person name="Xu J."/>
            <person name="Wu Z."/>
            <person name="Yu X."/>
        </authorList>
    </citation>
    <scope>NUCLEOTIDE SEQUENCE</scope>
    <source>
        <strain>Henan</strain>
    </source>
</reference>
<name>G7YW16_CLOSI</name>
<feature type="region of interest" description="Disordered" evidence="1">
    <location>
        <begin position="614"/>
        <end position="634"/>
    </location>
</feature>
<sequence length="736" mass="82182">MLHSAELICIMLGGVCVPAMLTQANLRRKKAGTISTGQLGDHVHTNTIIVVNSMVGYQASFRFTPLATFLTLVGDQMPRFPPYCDIVFCMILTSIAEFRVCFTNLETGQNCRRLPDQDAYDRTIGQIMANTKRFQSICDLEPNNFIARSLKKSVQIRINGNLYGPCWWSRNAYSRDSRLNNRPPVLTKSFCVCKLVAKLGELINSHLIDNQKTGFSGPSYRIERFARPASHSAAASVRPSSVTILNTPKSVFKPRKPVYVATVIVRSLKQAGQQMALARTLDSLCIDICCLSETRTQDATTEKLVDPEDKRNYQNQLLECLPNGAVSDINGSWEKISKALLKAGTSVCGTTQPTQSKHWISDRTVSLLETQRQIPSGRHHNSTPRIIRRQLLRFLEDENDIICIFQIDKVFVMGHLNARVLETFQRSPHDFIDQKQGIQGIIKLAFSGVGAAESWRVSIHDKKTDQVPACETLSRLRQGRSPETPKLSYIASEGEAQNNVSLGEINQSQVSCIPTVVADPYTLKFTLAQSAAAPEYNFCSMAAHLLITKQNGTRGERKSLKDKVQPKPGNHIKSIHLVCQRGKKDVNLIERVQRAAMKMAAGFKAVDFGSRLAGSAAGERKERNPSGKLGRKPRSCVSTRLLEKRSQLFLKKLTTGDTEDELAFRKMRNRCKSEIRQWNIRKQATILQGLANRFFTVDPANTRRGHGERQLLNDKNKTDPGNLGKSLAPVYQSVNP</sequence>
<dbReference type="Proteomes" id="UP000008909">
    <property type="component" value="Unassembled WGS sequence"/>
</dbReference>
<dbReference type="AlphaFoldDB" id="G7YW16"/>